<protein>
    <recommendedName>
        <fullName evidence="5">FAD-binding domain-containing protein</fullName>
    </recommendedName>
</protein>
<keyword evidence="3" id="KW-0274">FAD</keyword>
<evidence type="ECO:0000313" key="6">
    <source>
        <dbReference type="EMBL" id="KIY61335.1"/>
    </source>
</evidence>
<dbReference type="Gene3D" id="3.40.30.120">
    <property type="match status" value="1"/>
</dbReference>
<dbReference type="STRING" id="1314674.A0A0D7ATK7"/>
<dbReference type="Pfam" id="PF01494">
    <property type="entry name" value="FAD_binding_3"/>
    <property type="match status" value="1"/>
</dbReference>
<keyword evidence="7" id="KW-1185">Reference proteome</keyword>
<dbReference type="EMBL" id="KN880972">
    <property type="protein sequence ID" value="KIY61335.1"/>
    <property type="molecule type" value="Genomic_DNA"/>
</dbReference>
<organism evidence="6 7">
    <name type="scientific">Cylindrobasidium torrendii FP15055 ss-10</name>
    <dbReference type="NCBI Taxonomy" id="1314674"/>
    <lineage>
        <taxon>Eukaryota</taxon>
        <taxon>Fungi</taxon>
        <taxon>Dikarya</taxon>
        <taxon>Basidiomycota</taxon>
        <taxon>Agaricomycotina</taxon>
        <taxon>Agaricomycetes</taxon>
        <taxon>Agaricomycetidae</taxon>
        <taxon>Agaricales</taxon>
        <taxon>Marasmiineae</taxon>
        <taxon>Physalacriaceae</taxon>
        <taxon>Cylindrobasidium</taxon>
    </lineage>
</organism>
<keyword evidence="4" id="KW-0560">Oxidoreductase</keyword>
<sequence length="545" mass="58722">MTSSTSAPPILISGAGPAGLVAAILLRQNGIPVRIIDKLHTPRVGFKGNTLQPRSIELYKIMGILPDILPMSGTNKMMKVHLPNGTDILHTLVPRREDTPDIPYNNGIVIGQDRHEALLRDILASRYGCTVEMGTELVGFDQTEAGVTVRLAVSTTDGSPAKEETFTTPYLIACDGAHSFVRKHLGLAFVDAGSLEGAMVTGDIHIKSGLDANFWHVWGDRVKKLATIRPHETNDGRWCFMLGGTELDTVNAAYSRETFIEAFGSISGQTNIEFGDLIWLTRFAPQTRMVDKFSVGRVFVAGDAAHVHSPAGGQGLNTSIQDSFNLAWKLALVLKSQASPSLLSTYSTERLPVVANMLDLSFKLTQTFGLAKSTVRPEQAGPKAQEGAAVSKEFNQLGINYRWSPILVDDFTTPSSSSTDAYGAIADGPVHAGDRAPDAPGIRIPQSEATTTLFDVLDTSRHTVLAFAESSGDDLLDIGIDEALLTVCALSTDSDTEGYAHKHYGCERGVQYVVVRPDGYIGALCKSSDSVRAYFNLLLSSPSRI</sequence>
<dbReference type="InterPro" id="IPR002938">
    <property type="entry name" value="FAD-bd"/>
</dbReference>
<dbReference type="InterPro" id="IPR036188">
    <property type="entry name" value="FAD/NAD-bd_sf"/>
</dbReference>
<dbReference type="GO" id="GO:0071949">
    <property type="term" value="F:FAD binding"/>
    <property type="evidence" value="ECO:0007669"/>
    <property type="project" value="InterPro"/>
</dbReference>
<dbReference type="PRINTS" id="PR00420">
    <property type="entry name" value="RNGMNOXGNASE"/>
</dbReference>
<evidence type="ECO:0000256" key="2">
    <source>
        <dbReference type="ARBA" id="ARBA00022630"/>
    </source>
</evidence>
<dbReference type="AlphaFoldDB" id="A0A0D7ATK7"/>
<reference evidence="6 7" key="1">
    <citation type="journal article" date="2015" name="Fungal Genet. Biol.">
        <title>Evolution of novel wood decay mechanisms in Agaricales revealed by the genome sequences of Fistulina hepatica and Cylindrobasidium torrendii.</title>
        <authorList>
            <person name="Floudas D."/>
            <person name="Held B.W."/>
            <person name="Riley R."/>
            <person name="Nagy L.G."/>
            <person name="Koehler G."/>
            <person name="Ransdell A.S."/>
            <person name="Younus H."/>
            <person name="Chow J."/>
            <person name="Chiniquy J."/>
            <person name="Lipzen A."/>
            <person name="Tritt A."/>
            <person name="Sun H."/>
            <person name="Haridas S."/>
            <person name="LaButti K."/>
            <person name="Ohm R.A."/>
            <person name="Kues U."/>
            <person name="Blanchette R.A."/>
            <person name="Grigoriev I.V."/>
            <person name="Minto R.E."/>
            <person name="Hibbett D.S."/>
        </authorList>
    </citation>
    <scope>NUCLEOTIDE SEQUENCE [LARGE SCALE GENOMIC DNA]</scope>
    <source>
        <strain evidence="6 7">FP15055 ss-10</strain>
    </source>
</reference>
<evidence type="ECO:0000256" key="3">
    <source>
        <dbReference type="ARBA" id="ARBA00022827"/>
    </source>
</evidence>
<keyword evidence="2" id="KW-0285">Flavoprotein</keyword>
<evidence type="ECO:0000256" key="4">
    <source>
        <dbReference type="ARBA" id="ARBA00023002"/>
    </source>
</evidence>
<evidence type="ECO:0000259" key="5">
    <source>
        <dbReference type="Pfam" id="PF01494"/>
    </source>
</evidence>
<dbReference type="Gene3D" id="3.50.50.60">
    <property type="entry name" value="FAD/NAD(P)-binding domain"/>
    <property type="match status" value="1"/>
</dbReference>
<evidence type="ECO:0000313" key="7">
    <source>
        <dbReference type="Proteomes" id="UP000054007"/>
    </source>
</evidence>
<accession>A0A0D7ATK7</accession>
<evidence type="ECO:0000256" key="1">
    <source>
        <dbReference type="ARBA" id="ARBA00001974"/>
    </source>
</evidence>
<dbReference type="Proteomes" id="UP000054007">
    <property type="component" value="Unassembled WGS sequence"/>
</dbReference>
<name>A0A0D7ATK7_9AGAR</name>
<dbReference type="SUPFAM" id="SSF51905">
    <property type="entry name" value="FAD/NAD(P)-binding domain"/>
    <property type="match status" value="1"/>
</dbReference>
<proteinExistence type="predicted"/>
<dbReference type="PANTHER" id="PTHR43004">
    <property type="entry name" value="TRK SYSTEM POTASSIUM UPTAKE PROTEIN"/>
    <property type="match status" value="1"/>
</dbReference>
<feature type="domain" description="FAD-binding" evidence="5">
    <location>
        <begin position="10"/>
        <end position="360"/>
    </location>
</feature>
<comment type="cofactor">
    <cofactor evidence="1">
        <name>FAD</name>
        <dbReference type="ChEBI" id="CHEBI:57692"/>
    </cofactor>
</comment>
<dbReference type="PANTHER" id="PTHR43004:SF19">
    <property type="entry name" value="BINDING MONOOXYGENASE, PUTATIVE (JCVI)-RELATED"/>
    <property type="match status" value="1"/>
</dbReference>
<gene>
    <name evidence="6" type="ORF">CYLTODRAFT_427586</name>
</gene>
<dbReference type="Gene3D" id="3.30.70.2450">
    <property type="match status" value="1"/>
</dbReference>
<dbReference type="OrthoDB" id="2690153at2759"/>
<dbReference type="GO" id="GO:0016709">
    <property type="term" value="F:oxidoreductase activity, acting on paired donors, with incorporation or reduction of molecular oxygen, NAD(P)H as one donor, and incorporation of one atom of oxygen"/>
    <property type="evidence" value="ECO:0007669"/>
    <property type="project" value="UniProtKB-ARBA"/>
</dbReference>
<dbReference type="InterPro" id="IPR050641">
    <property type="entry name" value="RIFMO-like"/>
</dbReference>